<feature type="transmembrane region" description="Helical" evidence="2">
    <location>
        <begin position="33"/>
        <end position="53"/>
    </location>
</feature>
<dbReference type="InterPro" id="IPR008928">
    <property type="entry name" value="6-hairpin_glycosidase_sf"/>
</dbReference>
<organism evidence="3 4">
    <name type="scientific">Cytospora paraplurivora</name>
    <dbReference type="NCBI Taxonomy" id="2898453"/>
    <lineage>
        <taxon>Eukaryota</taxon>
        <taxon>Fungi</taxon>
        <taxon>Dikarya</taxon>
        <taxon>Ascomycota</taxon>
        <taxon>Pezizomycotina</taxon>
        <taxon>Sordariomycetes</taxon>
        <taxon>Sordariomycetidae</taxon>
        <taxon>Diaporthales</taxon>
        <taxon>Cytosporaceae</taxon>
        <taxon>Cytospora</taxon>
    </lineage>
</organism>
<evidence type="ECO:0000313" key="3">
    <source>
        <dbReference type="EMBL" id="KAK7742274.1"/>
    </source>
</evidence>
<dbReference type="GO" id="GO:0005975">
    <property type="term" value="P:carbohydrate metabolic process"/>
    <property type="evidence" value="ECO:0007669"/>
    <property type="project" value="InterPro"/>
</dbReference>
<proteinExistence type="predicted"/>
<feature type="compositionally biased region" description="Polar residues" evidence="1">
    <location>
        <begin position="212"/>
        <end position="227"/>
    </location>
</feature>
<keyword evidence="4" id="KW-1185">Reference proteome</keyword>
<dbReference type="PIRSF" id="PIRSF028846">
    <property type="entry name" value="UCP028846"/>
    <property type="match status" value="1"/>
</dbReference>
<dbReference type="Gene3D" id="1.50.10.10">
    <property type="match status" value="1"/>
</dbReference>
<dbReference type="PANTHER" id="PTHR31047:SF1">
    <property type="entry name" value="DUF1237 DOMAIN-CONTAINING PROTEIN"/>
    <property type="match status" value="1"/>
</dbReference>
<evidence type="ECO:0008006" key="5">
    <source>
        <dbReference type="Google" id="ProtNLM"/>
    </source>
</evidence>
<protein>
    <recommendedName>
        <fullName evidence="5">DUF1237 domain-containing protein</fullName>
    </recommendedName>
</protein>
<evidence type="ECO:0000313" key="4">
    <source>
        <dbReference type="Proteomes" id="UP001320245"/>
    </source>
</evidence>
<feature type="region of interest" description="Disordered" evidence="1">
    <location>
        <begin position="464"/>
        <end position="485"/>
    </location>
</feature>
<dbReference type="Proteomes" id="UP001320245">
    <property type="component" value="Unassembled WGS sequence"/>
</dbReference>
<keyword evidence="2" id="KW-0812">Transmembrane</keyword>
<evidence type="ECO:0000256" key="1">
    <source>
        <dbReference type="SAM" id="MobiDB-lite"/>
    </source>
</evidence>
<dbReference type="SMART" id="SM01149">
    <property type="entry name" value="DUF1237"/>
    <property type="match status" value="1"/>
</dbReference>
<dbReference type="Pfam" id="PF06824">
    <property type="entry name" value="Glyco_hydro_125"/>
    <property type="match status" value="2"/>
</dbReference>
<keyword evidence="2" id="KW-0472">Membrane</keyword>
<comment type="caution">
    <text evidence="3">The sequence shown here is derived from an EMBL/GenBank/DDBJ whole genome shotgun (WGS) entry which is preliminary data.</text>
</comment>
<reference evidence="3 4" key="1">
    <citation type="journal article" date="2023" name="PLoS ONE">
        <title>Cytospora paraplurivora sp. nov. isolated from orchards with fruit tree decline syndrome in Ontario, Canada.</title>
        <authorList>
            <person name="Ilyukhin E."/>
            <person name="Nguyen H.D.T."/>
            <person name="Castle A.J."/>
            <person name="Ellouze W."/>
        </authorList>
    </citation>
    <scope>NUCLEOTIDE SEQUENCE [LARGE SCALE GENOMIC DNA]</scope>
    <source>
        <strain evidence="3 4">FDS-564</strain>
    </source>
</reference>
<dbReference type="EMBL" id="JAJSPL020000015">
    <property type="protein sequence ID" value="KAK7742274.1"/>
    <property type="molecule type" value="Genomic_DNA"/>
</dbReference>
<dbReference type="SUPFAM" id="SSF48208">
    <property type="entry name" value="Six-hairpin glycosidases"/>
    <property type="match status" value="2"/>
</dbReference>
<dbReference type="PANTHER" id="PTHR31047">
    <property type="entry name" value="MEIOTICALLY UP-REGULATED GENE 157 PROTEIN"/>
    <property type="match status" value="1"/>
</dbReference>
<feature type="region of interest" description="Disordered" evidence="1">
    <location>
        <begin position="204"/>
        <end position="227"/>
    </location>
</feature>
<sequence>MKKRVTIQTDRGILYPGGSTPYRRSLWRSRQQTLTFIGAVLILYALFATTRHFHGGDFDLAIPVLPVASVQPWSAYDKEILTVSGDSNCPEYGDYAAHPHEPRTGGTYKLPYMRPAPGCRKVVIPEVEEVIRAMNQTIKDPDLFRLFENCFPNTLDTSVTWTGASATDAQEELTFITTGDIHAMWLRDSANQLQSYVSLLGPNNEEKKSQKLKTTADSTKATTPRPSSKLASLFRGAINLQSRYILASPHCNAFQPPSESGMTPGNDGNTADMVVPPYDPAVVFECKYELDSLAAFLQLSWDYYSRTGDAGFFVRTSLDEPTAAGLRSLGGGKKGRREGRRKAADGWLDAVVAILDTADGMRQPTYHSDGRVLGSPYRFARIANVATETLPNGGNGSPVKGGTGLVRSAFRPSDDATTYQFLVPANMMLAKYLGLCADIVERIEKEEERLAALLTESRAQFVVDGDVRPGSDDEEGDEDEDDHESVADRMRRMAKEIKNGIEKHGKIKHSKFGEIYAYEVDGYWSTNLMDDANLPSLLSAPLTGYISRTDPTYKATRRFALSDANPYYGHGSVINGTGGPHIGPGMAWPMSLIVGIMTSDDDDEIKDMLSQLISSTDGLGLIHESVNVGNAGIWTRSWFSWANGLFGQMILDLSVRKPGILKTSF</sequence>
<dbReference type="InterPro" id="IPR012341">
    <property type="entry name" value="6hp_glycosidase-like_sf"/>
</dbReference>
<dbReference type="GO" id="GO:0003824">
    <property type="term" value="F:catalytic activity"/>
    <property type="evidence" value="ECO:0007669"/>
    <property type="project" value="UniProtKB-ARBA"/>
</dbReference>
<name>A0AAN9UAM8_9PEZI</name>
<keyword evidence="2" id="KW-1133">Transmembrane helix</keyword>
<dbReference type="InterPro" id="IPR008313">
    <property type="entry name" value="GH125"/>
</dbReference>
<dbReference type="AlphaFoldDB" id="A0AAN9UAM8"/>
<accession>A0AAN9UAM8</accession>
<feature type="compositionally biased region" description="Acidic residues" evidence="1">
    <location>
        <begin position="472"/>
        <end position="483"/>
    </location>
</feature>
<evidence type="ECO:0000256" key="2">
    <source>
        <dbReference type="SAM" id="Phobius"/>
    </source>
</evidence>
<gene>
    <name evidence="3" type="ORF">SLS53_004417</name>
</gene>